<dbReference type="Proteomes" id="UP000279057">
    <property type="component" value="Unassembled WGS sequence"/>
</dbReference>
<feature type="domain" description="PRTase-CE" evidence="1">
    <location>
        <begin position="32"/>
        <end position="297"/>
    </location>
</feature>
<evidence type="ECO:0000313" key="2">
    <source>
        <dbReference type="EMBL" id="RMM61787.1"/>
    </source>
</evidence>
<dbReference type="AlphaFoldDB" id="A0A3M4N1T2"/>
<protein>
    <recommendedName>
        <fullName evidence="1">PRTase-CE domain-containing protein</fullName>
    </recommendedName>
</protein>
<name>A0A3M4N1T2_PSESG</name>
<dbReference type="RefSeq" id="WP_011167589.1">
    <property type="nucleotide sequence ID" value="NZ_RBOM01000222.1"/>
</dbReference>
<accession>A0A3M4N1T2</accession>
<evidence type="ECO:0000313" key="3">
    <source>
        <dbReference type="Proteomes" id="UP000279057"/>
    </source>
</evidence>
<dbReference type="InterPro" id="IPR056920">
    <property type="entry name" value="PRTase-CE"/>
</dbReference>
<sequence>MRADTQIQEILAKCDVLKRATLWPSEQVLRPRAWLENFDEPDVYIAAFLLDKFTFYNRTLTDALLVASYHSIGDGMPKGPASPNSMDLVASLGTAIITPVKGEHPNPTDSGYLLCRKARQLLRLNDTFIQDTDIAIQHAYEGKTVVFIDDFVGSGDQFLTTWKTEDSLGRSFAKANAVSQFGAIYVTLVTTDFGLKNIHDNAPSVAVCATHVLDKRSTLEGVIESNPNMRSPVLRFLAKYSPKLNPAEQYIANCPNYLMFGYKNRGLMFGFEHSIPDATLPIFWAPGQDNWEPLIERS</sequence>
<dbReference type="EMBL" id="RBOM01000222">
    <property type="protein sequence ID" value="RMM61787.1"/>
    <property type="molecule type" value="Genomic_DNA"/>
</dbReference>
<organism evidence="2 3">
    <name type="scientific">Pseudomonas savastanoi pv. glycinea</name>
    <name type="common">Pseudomonas syringae pv. glycinea</name>
    <dbReference type="NCBI Taxonomy" id="318"/>
    <lineage>
        <taxon>Bacteria</taxon>
        <taxon>Pseudomonadati</taxon>
        <taxon>Pseudomonadota</taxon>
        <taxon>Gammaproteobacteria</taxon>
        <taxon>Pseudomonadales</taxon>
        <taxon>Pseudomonadaceae</taxon>
        <taxon>Pseudomonas</taxon>
    </lineage>
</organism>
<reference evidence="2 3" key="1">
    <citation type="submission" date="2018-08" db="EMBL/GenBank/DDBJ databases">
        <title>Recombination of ecologically and evolutionarily significant loci maintains genetic cohesion in the Pseudomonas syringae species complex.</title>
        <authorList>
            <person name="Dillon M."/>
            <person name="Thakur S."/>
            <person name="Almeida R.N.D."/>
            <person name="Weir B.S."/>
            <person name="Guttman D.S."/>
        </authorList>
    </citation>
    <scope>NUCLEOTIDE SEQUENCE [LARGE SCALE GENOMIC DNA]</scope>
    <source>
        <strain evidence="2 3">ICMP 4332</strain>
    </source>
</reference>
<dbReference type="Pfam" id="PF24390">
    <property type="entry name" value="PRTase-CE"/>
    <property type="match status" value="1"/>
</dbReference>
<comment type="caution">
    <text evidence="2">The sequence shown here is derived from an EMBL/GenBank/DDBJ whole genome shotgun (WGS) entry which is preliminary data.</text>
</comment>
<gene>
    <name evidence="2" type="ORF">ALQ74_01000</name>
</gene>
<evidence type="ECO:0000259" key="1">
    <source>
        <dbReference type="Pfam" id="PF24390"/>
    </source>
</evidence>
<proteinExistence type="predicted"/>